<dbReference type="GO" id="GO:0004252">
    <property type="term" value="F:serine-type endopeptidase activity"/>
    <property type="evidence" value="ECO:0007669"/>
    <property type="project" value="UniProtKB-UniRule"/>
</dbReference>
<evidence type="ECO:0000256" key="2">
    <source>
        <dbReference type="ARBA" id="ARBA00004496"/>
    </source>
</evidence>
<evidence type="ECO:0000313" key="12">
    <source>
        <dbReference type="Proteomes" id="UP001445076"/>
    </source>
</evidence>
<comment type="subunit">
    <text evidence="5">Homotetramer.</text>
</comment>
<dbReference type="EMBL" id="JARKIK010000087">
    <property type="protein sequence ID" value="KAK8723971.1"/>
    <property type="molecule type" value="Genomic_DNA"/>
</dbReference>
<evidence type="ECO:0000256" key="8">
    <source>
        <dbReference type="RuleBase" id="RU368024"/>
    </source>
</evidence>
<comment type="similarity">
    <text evidence="4">Belongs to the peptidase S9C family.</text>
</comment>
<feature type="domain" description="Acylamino-acid-releasing enzyme N-terminal" evidence="10">
    <location>
        <begin position="7"/>
        <end position="417"/>
    </location>
</feature>
<keyword evidence="6" id="KW-0963">Cytoplasm</keyword>
<evidence type="ECO:0000256" key="4">
    <source>
        <dbReference type="ARBA" id="ARBA00010040"/>
    </source>
</evidence>
<gene>
    <name evidence="11" type="ORF">OTU49_011379</name>
</gene>
<dbReference type="EC" id="3.4.21.-" evidence="8"/>
<evidence type="ECO:0000259" key="9">
    <source>
        <dbReference type="Pfam" id="PF00326"/>
    </source>
</evidence>
<keyword evidence="8" id="KW-0645">Protease</keyword>
<dbReference type="PANTHER" id="PTHR42776">
    <property type="entry name" value="SERINE PEPTIDASE S9 FAMILY MEMBER"/>
    <property type="match status" value="1"/>
</dbReference>
<dbReference type="PANTHER" id="PTHR42776:SF4">
    <property type="entry name" value="ACYLAMINO-ACID-RELEASING ENZYME"/>
    <property type="match status" value="1"/>
</dbReference>
<dbReference type="InterPro" id="IPR002470">
    <property type="entry name" value="Peptidase_S9A"/>
</dbReference>
<keyword evidence="12" id="KW-1185">Reference proteome</keyword>
<dbReference type="GO" id="GO:0008242">
    <property type="term" value="F:omega peptidase activity"/>
    <property type="evidence" value="ECO:0007669"/>
    <property type="project" value="UniProtKB-EC"/>
</dbReference>
<dbReference type="SUPFAM" id="SSF53474">
    <property type="entry name" value="alpha/beta-Hydrolases"/>
    <property type="match status" value="1"/>
</dbReference>
<evidence type="ECO:0000256" key="1">
    <source>
        <dbReference type="ARBA" id="ARBA00000721"/>
    </source>
</evidence>
<comment type="caution">
    <text evidence="11">The sequence shown here is derived from an EMBL/GenBank/DDBJ whole genome shotgun (WGS) entry which is preliminary data.</text>
</comment>
<evidence type="ECO:0000256" key="3">
    <source>
        <dbReference type="ARBA" id="ARBA00005228"/>
    </source>
</evidence>
<dbReference type="GO" id="GO:0006508">
    <property type="term" value="P:proteolysis"/>
    <property type="evidence" value="ECO:0007669"/>
    <property type="project" value="UniProtKB-KW"/>
</dbReference>
<keyword evidence="7 8" id="KW-0378">Hydrolase</keyword>
<dbReference type="GO" id="GO:0005737">
    <property type="term" value="C:cytoplasm"/>
    <property type="evidence" value="ECO:0007669"/>
    <property type="project" value="UniProtKB-SubCell"/>
</dbReference>
<dbReference type="Proteomes" id="UP001445076">
    <property type="component" value="Unassembled WGS sequence"/>
</dbReference>
<sequence>MVDEVVEVFKEVAQISDVKKAKILNVALNEQSGCQDVAVQVLWSSRNLTSLERSYTSTDYLVQGEKVISFLPVPVNKNVELSQTSATGKWTALVVTSEKNQEEQQVIVLNQDSSMKTFDLKASEKHGKVYSDGEFGCLEWSPDEKMLAYVAEKKQPKPTSFMTLPKSSGEKEDSRGQEFTFRDEWGEQLVSKHQSVVCILNVQSGEIKCHDLTDQLCPGQLVWAPGGSGIFGVAFLGKPYRLGLIYCHNRESKLFHMDLEGSYSIIEESANFRSPRVSPDGSSIIYLRSEVGGPHAKCAQLCLLSLSDKQKRVVVDVVHRSQAIEEGSCFKGIYGYAGLPRRCWLNDSQRVVFSTMKFDNIILYVVNVVSGIITELPHLGSVQVLDVCDDWVLVDFSYISQPNQILLGYLPQQGQERQLQLKEVTCRREIPGVPNHYYSQWTFINDTPHPELKYSDIPVSVIYYGPTSLEQGNEKRPLICWPHGGPHSVVTNVYSMAAAFFVKLGFSIVFPNYRGSLGFGEDGVNSLPGYCGVTDVSDVHKATLQCLHRFSDVLDDTQVFLFGGSHGGFLVTHLAAQYPKLYRVAAIRNVFSDFGSALSCKDNPDLTFVETGFPHKHGKVPDGATLGKMLEMSPISRIDSLKTPVLFLVGKNDARVPPSQSFNFYKMLLARGVQTELHLYDDCHPLSKVDTEVDSLIHTALWFWKHKHTVC</sequence>
<organism evidence="11 12">
    <name type="scientific">Cherax quadricarinatus</name>
    <name type="common">Australian red claw crayfish</name>
    <dbReference type="NCBI Taxonomy" id="27406"/>
    <lineage>
        <taxon>Eukaryota</taxon>
        <taxon>Metazoa</taxon>
        <taxon>Ecdysozoa</taxon>
        <taxon>Arthropoda</taxon>
        <taxon>Crustacea</taxon>
        <taxon>Multicrustacea</taxon>
        <taxon>Malacostraca</taxon>
        <taxon>Eumalacostraca</taxon>
        <taxon>Eucarida</taxon>
        <taxon>Decapoda</taxon>
        <taxon>Pleocyemata</taxon>
        <taxon>Astacidea</taxon>
        <taxon>Parastacoidea</taxon>
        <taxon>Parastacidae</taxon>
        <taxon>Cherax</taxon>
    </lineage>
</organism>
<evidence type="ECO:0000259" key="10">
    <source>
        <dbReference type="Pfam" id="PF19283"/>
    </source>
</evidence>
<reference evidence="11 12" key="1">
    <citation type="journal article" date="2024" name="BMC Genomics">
        <title>Genome assembly of redclaw crayfish (Cherax quadricarinatus) provides insights into its immune adaptation and hypoxia tolerance.</title>
        <authorList>
            <person name="Liu Z."/>
            <person name="Zheng J."/>
            <person name="Li H."/>
            <person name="Fang K."/>
            <person name="Wang S."/>
            <person name="He J."/>
            <person name="Zhou D."/>
            <person name="Weng S."/>
            <person name="Chi M."/>
            <person name="Gu Z."/>
            <person name="He J."/>
            <person name="Li F."/>
            <person name="Wang M."/>
        </authorList>
    </citation>
    <scope>NUCLEOTIDE SEQUENCE [LARGE SCALE GENOMIC DNA]</scope>
    <source>
        <strain evidence="11">ZL_2023a</strain>
    </source>
</reference>
<keyword evidence="8" id="KW-0720">Serine protease</keyword>
<dbReference type="PRINTS" id="PR00862">
    <property type="entry name" value="PROLIGOPTASE"/>
</dbReference>
<dbReference type="Pfam" id="PF00326">
    <property type="entry name" value="Peptidase_S9"/>
    <property type="match status" value="1"/>
</dbReference>
<comment type="catalytic activity">
    <reaction evidence="1">
        <text>Cleavage of an N-acetyl or N-formyl amino acid from the N-terminus of a polypeptide.</text>
        <dbReference type="EC" id="3.4.19.1"/>
    </reaction>
</comment>
<dbReference type="AlphaFoldDB" id="A0AAW0W3W9"/>
<dbReference type="InterPro" id="IPR045550">
    <property type="entry name" value="AARE_N"/>
</dbReference>
<dbReference type="InterPro" id="IPR011042">
    <property type="entry name" value="6-blade_b-propeller_TolB-like"/>
</dbReference>
<evidence type="ECO:0000256" key="5">
    <source>
        <dbReference type="ARBA" id="ARBA00011881"/>
    </source>
</evidence>
<comment type="subcellular location">
    <subcellularLocation>
        <location evidence="2">Cytoplasm</location>
    </subcellularLocation>
</comment>
<feature type="domain" description="Peptidase S9 prolyl oligopeptidase catalytic" evidence="9">
    <location>
        <begin position="495"/>
        <end position="705"/>
    </location>
</feature>
<dbReference type="SUPFAM" id="SSF82171">
    <property type="entry name" value="DPP6 N-terminal domain-like"/>
    <property type="match status" value="1"/>
</dbReference>
<evidence type="ECO:0000256" key="7">
    <source>
        <dbReference type="ARBA" id="ARBA00022801"/>
    </source>
</evidence>
<name>A0AAW0W3W9_CHEQU</name>
<protein>
    <recommendedName>
        <fullName evidence="8">Prolyl endopeptidase</fullName>
        <ecNumber evidence="8">3.4.21.-</ecNumber>
    </recommendedName>
</protein>
<dbReference type="Pfam" id="PF19283">
    <property type="entry name" value="APEH_N"/>
    <property type="match status" value="1"/>
</dbReference>
<proteinExistence type="inferred from homology"/>
<dbReference type="InterPro" id="IPR029058">
    <property type="entry name" value="AB_hydrolase_fold"/>
</dbReference>
<accession>A0AAW0W3W9</accession>
<comment type="similarity">
    <text evidence="3 8">Belongs to the peptidase S9A family.</text>
</comment>
<evidence type="ECO:0000313" key="11">
    <source>
        <dbReference type="EMBL" id="KAK8723971.1"/>
    </source>
</evidence>
<dbReference type="Gene3D" id="2.120.10.30">
    <property type="entry name" value="TolB, C-terminal domain"/>
    <property type="match status" value="1"/>
</dbReference>
<dbReference type="InterPro" id="IPR001375">
    <property type="entry name" value="Peptidase_S9_cat"/>
</dbReference>
<dbReference type="Gene3D" id="3.40.50.1820">
    <property type="entry name" value="alpha/beta hydrolase"/>
    <property type="match status" value="1"/>
</dbReference>
<evidence type="ECO:0000256" key="6">
    <source>
        <dbReference type="ARBA" id="ARBA00022490"/>
    </source>
</evidence>